<accession>A0AAJ0C1K2</accession>
<dbReference type="Proteomes" id="UP001244011">
    <property type="component" value="Unassembled WGS sequence"/>
</dbReference>
<dbReference type="EMBL" id="MU839009">
    <property type="protein sequence ID" value="KAK1767002.1"/>
    <property type="molecule type" value="Genomic_DNA"/>
</dbReference>
<feature type="region of interest" description="Disordered" evidence="1">
    <location>
        <begin position="1"/>
        <end position="26"/>
    </location>
</feature>
<feature type="compositionally biased region" description="Basic and acidic residues" evidence="1">
    <location>
        <begin position="68"/>
        <end position="81"/>
    </location>
</feature>
<sequence length="303" mass="33555">MSRRPGSSIPPPENQSSNRRSEGLGLGSGQYFEWPFVFATQAGKDPIPKYSHRSEWNNCCAARPAWLPKDKPSSRANRAVDGRGPGPRKPESNSTATQRPDMVVELALHGLHKALCSALVLFQSYSVSFDGRVQQLAGWADDSSLDLLWRNMIADMFRKKGEMEKFNDGGEKISASLEAVRQAAKGEHATKTYKQHHSLERRLRAAHKAVAHCEAIVKLAERVENERMAGIFVIEEIMDAVAMLDPKTHPQLYGDEDENKGKGSEQARAQDYGNEPSVWNGSSANPPQDENENGSWGDGNQDQ</sequence>
<feature type="region of interest" description="Disordered" evidence="1">
    <location>
        <begin position="248"/>
        <end position="303"/>
    </location>
</feature>
<dbReference type="AlphaFoldDB" id="A0AAJ0C1K2"/>
<feature type="compositionally biased region" description="Polar residues" evidence="1">
    <location>
        <begin position="277"/>
        <end position="288"/>
    </location>
</feature>
<evidence type="ECO:0000313" key="2">
    <source>
        <dbReference type="EMBL" id="KAK1767002.1"/>
    </source>
</evidence>
<proteinExistence type="predicted"/>
<reference evidence="2" key="1">
    <citation type="submission" date="2023-06" db="EMBL/GenBank/DDBJ databases">
        <title>Genome-scale phylogeny and comparative genomics of the fungal order Sordariales.</title>
        <authorList>
            <consortium name="Lawrence Berkeley National Laboratory"/>
            <person name="Hensen N."/>
            <person name="Bonometti L."/>
            <person name="Westerberg I."/>
            <person name="Brannstrom I.O."/>
            <person name="Guillou S."/>
            <person name="Cros-Aarteil S."/>
            <person name="Calhoun S."/>
            <person name="Haridas S."/>
            <person name="Kuo A."/>
            <person name="Mondo S."/>
            <person name="Pangilinan J."/>
            <person name="Riley R."/>
            <person name="Labutti K."/>
            <person name="Andreopoulos B."/>
            <person name="Lipzen A."/>
            <person name="Chen C."/>
            <person name="Yanf M."/>
            <person name="Daum C."/>
            <person name="Ng V."/>
            <person name="Clum A."/>
            <person name="Steindorff A."/>
            <person name="Ohm R."/>
            <person name="Martin F."/>
            <person name="Silar P."/>
            <person name="Natvig D."/>
            <person name="Lalanne C."/>
            <person name="Gautier V."/>
            <person name="Ament-Velasquez S.L."/>
            <person name="Kruys A."/>
            <person name="Hutchinson M.I."/>
            <person name="Powell A.J."/>
            <person name="Barry K."/>
            <person name="Miller A.N."/>
            <person name="Grigoriev I.V."/>
            <person name="Debuchy R."/>
            <person name="Gladieux P."/>
            <person name="Thoren M.H."/>
            <person name="Johannesson H."/>
        </authorList>
    </citation>
    <scope>NUCLEOTIDE SEQUENCE</scope>
    <source>
        <strain evidence="2">8032-3</strain>
    </source>
</reference>
<dbReference type="RefSeq" id="XP_060283215.1">
    <property type="nucleotide sequence ID" value="XM_060433024.1"/>
</dbReference>
<evidence type="ECO:0000256" key="1">
    <source>
        <dbReference type="SAM" id="MobiDB-lite"/>
    </source>
</evidence>
<dbReference type="GeneID" id="85316211"/>
<keyword evidence="3" id="KW-1185">Reference proteome</keyword>
<comment type="caution">
    <text evidence="2">The sequence shown here is derived from an EMBL/GenBank/DDBJ whole genome shotgun (WGS) entry which is preliminary data.</text>
</comment>
<evidence type="ECO:0000313" key="3">
    <source>
        <dbReference type="Proteomes" id="UP001244011"/>
    </source>
</evidence>
<protein>
    <submittedName>
        <fullName evidence="2">Uncharacterized protein</fullName>
    </submittedName>
</protein>
<gene>
    <name evidence="2" type="ORF">QBC33DRAFT_73760</name>
</gene>
<name>A0AAJ0C1K2_9PEZI</name>
<organism evidence="2 3">
    <name type="scientific">Phialemonium atrogriseum</name>
    <dbReference type="NCBI Taxonomy" id="1093897"/>
    <lineage>
        <taxon>Eukaryota</taxon>
        <taxon>Fungi</taxon>
        <taxon>Dikarya</taxon>
        <taxon>Ascomycota</taxon>
        <taxon>Pezizomycotina</taxon>
        <taxon>Sordariomycetes</taxon>
        <taxon>Sordariomycetidae</taxon>
        <taxon>Cephalothecales</taxon>
        <taxon>Cephalothecaceae</taxon>
        <taxon>Phialemonium</taxon>
    </lineage>
</organism>
<feature type="region of interest" description="Disordered" evidence="1">
    <location>
        <begin position="67"/>
        <end position="99"/>
    </location>
</feature>